<evidence type="ECO:0000259" key="5">
    <source>
        <dbReference type="Pfam" id="PF00171"/>
    </source>
</evidence>
<evidence type="ECO:0000256" key="1">
    <source>
        <dbReference type="ARBA" id="ARBA00023002"/>
    </source>
</evidence>
<dbReference type="InterPro" id="IPR016163">
    <property type="entry name" value="Ald_DH_C"/>
</dbReference>
<dbReference type="GO" id="GO:0047533">
    <property type="term" value="F:2,5-dioxovalerate dehydrogenase (NADP+) activity"/>
    <property type="evidence" value="ECO:0007669"/>
    <property type="project" value="UniProtKB-EC"/>
</dbReference>
<dbReference type="RefSeq" id="WP_030533498.1">
    <property type="nucleotide sequence ID" value="NZ_JOIJ01000015.1"/>
</dbReference>
<dbReference type="Proteomes" id="UP000317303">
    <property type="component" value="Unassembled WGS sequence"/>
</dbReference>
<dbReference type="Pfam" id="PF00171">
    <property type="entry name" value="Aldedh"/>
    <property type="match status" value="1"/>
</dbReference>
<keyword evidence="7" id="KW-1185">Reference proteome</keyword>
<dbReference type="Gene3D" id="3.40.309.10">
    <property type="entry name" value="Aldehyde Dehydrogenase, Chain A, domain 2"/>
    <property type="match status" value="1"/>
</dbReference>
<evidence type="ECO:0000256" key="3">
    <source>
        <dbReference type="ARBA" id="ARBA00051918"/>
    </source>
</evidence>
<dbReference type="InterPro" id="IPR016161">
    <property type="entry name" value="Ald_DH/histidinol_DH"/>
</dbReference>
<dbReference type="InterPro" id="IPR016162">
    <property type="entry name" value="Ald_DH_N"/>
</dbReference>
<evidence type="ECO:0000256" key="2">
    <source>
        <dbReference type="ARBA" id="ARBA00050769"/>
    </source>
</evidence>
<dbReference type="PANTHER" id="PTHR43353">
    <property type="entry name" value="SUCCINATE-SEMIALDEHYDE DEHYDROGENASE, MITOCHONDRIAL"/>
    <property type="match status" value="1"/>
</dbReference>
<evidence type="ECO:0000256" key="4">
    <source>
        <dbReference type="ARBA" id="ARBA00067023"/>
    </source>
</evidence>
<dbReference type="EC" id="1.2.1.26" evidence="4"/>
<comment type="caution">
    <text evidence="6">The sequence shown here is derived from an EMBL/GenBank/DDBJ whole genome shotgun (WGS) entry which is preliminary data.</text>
</comment>
<dbReference type="AlphaFoldDB" id="A0A660CDW5"/>
<gene>
    <name evidence="6" type="ORF">JD82_01751</name>
</gene>
<dbReference type="PANTHER" id="PTHR43353:SF3">
    <property type="entry name" value="ALDEHYDE DEHYDROGENASE-RELATED"/>
    <property type="match status" value="1"/>
</dbReference>
<dbReference type="OrthoDB" id="9770537at2"/>
<dbReference type="SUPFAM" id="SSF53720">
    <property type="entry name" value="ALDH-like"/>
    <property type="match status" value="1"/>
</dbReference>
<accession>A0A660CDW5</accession>
<dbReference type="CDD" id="cd07129">
    <property type="entry name" value="ALDH_KGSADH"/>
    <property type="match status" value="1"/>
</dbReference>
<evidence type="ECO:0000313" key="6">
    <source>
        <dbReference type="EMBL" id="TWH19913.1"/>
    </source>
</evidence>
<dbReference type="Gene3D" id="3.40.605.10">
    <property type="entry name" value="Aldehyde Dehydrogenase, Chain A, domain 1"/>
    <property type="match status" value="1"/>
</dbReference>
<sequence length="526" mass="54163">MTAPTGRMIIAGERIAGTGATIRAVDPSTGDELEPAFAYGTHDDVDRACAAAWEAFGTYRALPTSTRAAFLERIADNIEAIGDEVVARAHAESGLPVARLTGERGRTTGQLRMFATLLRDGSLEIPRIDPAQPDRTPPRADIRQRDVPLGPVAVFGASNFPLAFSVAGGDTASALAAGCPVVVKGHDAHPGTSELVGAAIAEAVAQAGLPAGTFSLLFGHGPDLGTALVTDPRIRAVGFTGSRQGGLALVAAAQARPRPIPVYAEMSSTNPVFLLPGALADRAEEIGTAFVGSLTLGAGQFCTNPGIVIAVDGPDLQRFVDAATKAVAASEPATMLTPGIAEAYGKGVTALSGQDGVEVLAQGVATERPITCRPALFATDADRFVADEALQHEVFGSSGIVVRCKDMAQVHAVAEALEGQLTATVHTGSGDEREAGALLSTLELVAGRVLFNGWPTGVEVGHAMVHGGPFPSTSDSRTTSVGTRAVERFLRPVAYQDVPSSLLPSPIADGNPDGLFRRVDGALGRH</sequence>
<protein>
    <recommendedName>
        <fullName evidence="4">2,5-dioxovalerate dehydrogenase</fullName>
        <ecNumber evidence="4">1.2.1.26</ecNumber>
    </recommendedName>
</protein>
<reference evidence="6 7" key="1">
    <citation type="submission" date="2019-07" db="EMBL/GenBank/DDBJ databases">
        <title>R&amp;d 2014.</title>
        <authorList>
            <person name="Klenk H.-P."/>
        </authorList>
    </citation>
    <scope>NUCLEOTIDE SEQUENCE [LARGE SCALE GENOMIC DNA]</scope>
    <source>
        <strain evidence="6 7">DSM 43194</strain>
    </source>
</reference>
<comment type="catalytic activity">
    <reaction evidence="2">
        <text>2,5-dioxopentanoate + NAD(+) + H2O = 2-oxoglutarate + NADH + 2 H(+)</text>
        <dbReference type="Rhea" id="RHEA:47152"/>
        <dbReference type="ChEBI" id="CHEBI:15377"/>
        <dbReference type="ChEBI" id="CHEBI:15378"/>
        <dbReference type="ChEBI" id="CHEBI:16810"/>
        <dbReference type="ChEBI" id="CHEBI:57540"/>
        <dbReference type="ChEBI" id="CHEBI:57945"/>
        <dbReference type="ChEBI" id="CHEBI:58136"/>
    </reaction>
</comment>
<evidence type="ECO:0000313" key="7">
    <source>
        <dbReference type="Proteomes" id="UP000317303"/>
    </source>
</evidence>
<feature type="domain" description="Aldehyde dehydrogenase" evidence="5">
    <location>
        <begin position="19"/>
        <end position="468"/>
    </location>
</feature>
<keyword evidence="1" id="KW-0560">Oxidoreductase</keyword>
<proteinExistence type="predicted"/>
<organism evidence="6 7">
    <name type="scientific">Prauserella rugosa</name>
    <dbReference type="NCBI Taxonomy" id="43354"/>
    <lineage>
        <taxon>Bacteria</taxon>
        <taxon>Bacillati</taxon>
        <taxon>Actinomycetota</taxon>
        <taxon>Actinomycetes</taxon>
        <taxon>Pseudonocardiales</taxon>
        <taxon>Pseudonocardiaceae</taxon>
        <taxon>Prauserella</taxon>
    </lineage>
</organism>
<name>A0A660CDW5_9PSEU</name>
<dbReference type="InterPro" id="IPR050740">
    <property type="entry name" value="Aldehyde_DH_Superfamily"/>
</dbReference>
<dbReference type="EMBL" id="VLJV01000001">
    <property type="protein sequence ID" value="TWH19913.1"/>
    <property type="molecule type" value="Genomic_DNA"/>
</dbReference>
<dbReference type="FunFam" id="3.40.605.10:FF:000037">
    <property type="entry name" value="NADP-dependent fatty aldehyde dehydrogenase"/>
    <property type="match status" value="1"/>
</dbReference>
<comment type="catalytic activity">
    <reaction evidence="3">
        <text>2,5-dioxopentanoate + NADP(+) + H2O = 2-oxoglutarate + NADPH + 2 H(+)</text>
        <dbReference type="Rhea" id="RHEA:11296"/>
        <dbReference type="ChEBI" id="CHEBI:15377"/>
        <dbReference type="ChEBI" id="CHEBI:15378"/>
        <dbReference type="ChEBI" id="CHEBI:16810"/>
        <dbReference type="ChEBI" id="CHEBI:57783"/>
        <dbReference type="ChEBI" id="CHEBI:58136"/>
        <dbReference type="ChEBI" id="CHEBI:58349"/>
        <dbReference type="EC" id="1.2.1.26"/>
    </reaction>
</comment>
<dbReference type="InterPro" id="IPR044151">
    <property type="entry name" value="ALDH_KGSADH"/>
</dbReference>
<dbReference type="InterPro" id="IPR015590">
    <property type="entry name" value="Aldehyde_DH_dom"/>
</dbReference>